<proteinExistence type="inferred from homology"/>
<comment type="caution">
    <text evidence="2">The sequence shown here is derived from an EMBL/GenBank/DDBJ whole genome shotgun (WGS) entry which is preliminary data.</text>
</comment>
<evidence type="ECO:0000313" key="3">
    <source>
        <dbReference type="Proteomes" id="UP001219525"/>
    </source>
</evidence>
<evidence type="ECO:0000313" key="2">
    <source>
        <dbReference type="EMBL" id="KAJ7187593.1"/>
    </source>
</evidence>
<dbReference type="EMBL" id="JARJCW010000191">
    <property type="protein sequence ID" value="KAJ7187593.1"/>
    <property type="molecule type" value="Genomic_DNA"/>
</dbReference>
<feature type="non-terminal residue" evidence="2">
    <location>
        <position position="153"/>
    </location>
</feature>
<evidence type="ECO:0008006" key="4">
    <source>
        <dbReference type="Google" id="ProtNLM"/>
    </source>
</evidence>
<dbReference type="PANTHER" id="PTHR13710">
    <property type="entry name" value="DNA HELICASE RECQ FAMILY MEMBER"/>
    <property type="match status" value="1"/>
</dbReference>
<accession>A0AAD6Y2T6</accession>
<name>A0AAD6Y2T6_9AGAR</name>
<dbReference type="GO" id="GO:0009378">
    <property type="term" value="F:four-way junction helicase activity"/>
    <property type="evidence" value="ECO:0007669"/>
    <property type="project" value="TreeGrafter"/>
</dbReference>
<dbReference type="AlphaFoldDB" id="A0AAD6Y2T6"/>
<dbReference type="Gene3D" id="3.40.50.300">
    <property type="entry name" value="P-loop containing nucleotide triphosphate hydrolases"/>
    <property type="match status" value="1"/>
</dbReference>
<dbReference type="GO" id="GO:0005737">
    <property type="term" value="C:cytoplasm"/>
    <property type="evidence" value="ECO:0007669"/>
    <property type="project" value="TreeGrafter"/>
</dbReference>
<protein>
    <recommendedName>
        <fullName evidence="4">Helicase ATP-binding domain-containing protein</fullName>
    </recommendedName>
</protein>
<feature type="non-terminal residue" evidence="2">
    <location>
        <position position="1"/>
    </location>
</feature>
<gene>
    <name evidence="2" type="ORF">GGX14DRAFT_338587</name>
</gene>
<dbReference type="GO" id="GO:0043138">
    <property type="term" value="F:3'-5' DNA helicase activity"/>
    <property type="evidence" value="ECO:0007669"/>
    <property type="project" value="TreeGrafter"/>
</dbReference>
<dbReference type="GO" id="GO:0000724">
    <property type="term" value="P:double-strand break repair via homologous recombination"/>
    <property type="evidence" value="ECO:0007669"/>
    <property type="project" value="TreeGrafter"/>
</dbReference>
<dbReference type="Proteomes" id="UP001219525">
    <property type="component" value="Unassembled WGS sequence"/>
</dbReference>
<organism evidence="2 3">
    <name type="scientific">Mycena pura</name>
    <dbReference type="NCBI Taxonomy" id="153505"/>
    <lineage>
        <taxon>Eukaryota</taxon>
        <taxon>Fungi</taxon>
        <taxon>Dikarya</taxon>
        <taxon>Basidiomycota</taxon>
        <taxon>Agaricomycotina</taxon>
        <taxon>Agaricomycetes</taxon>
        <taxon>Agaricomycetidae</taxon>
        <taxon>Agaricales</taxon>
        <taxon>Marasmiineae</taxon>
        <taxon>Mycenaceae</taxon>
        <taxon>Mycena</taxon>
    </lineage>
</organism>
<dbReference type="InterPro" id="IPR027417">
    <property type="entry name" value="P-loop_NTPase"/>
</dbReference>
<sequence>ALPVTSETLSEARKSGRDLTAEIAACCWAIICIDPEHLLEKGWERITDSLLFRENIVFASCDEVHLIDEWGAEFRPPFQLIGPFFRGRLPPHISVFALTATLQPGATTDSICRSLGLQPTMFYTLRRSNERTNVQFLITPLTHGLGGSEFPDL</sequence>
<evidence type="ECO:0000256" key="1">
    <source>
        <dbReference type="ARBA" id="ARBA00005446"/>
    </source>
</evidence>
<dbReference type="GO" id="GO:0005694">
    <property type="term" value="C:chromosome"/>
    <property type="evidence" value="ECO:0007669"/>
    <property type="project" value="TreeGrafter"/>
</dbReference>
<dbReference type="PANTHER" id="PTHR13710:SF120">
    <property type="entry name" value="BIFUNCTIONAL 3'-5' EXONUCLEASE_ATP-DEPENDENT HELICASE WRN"/>
    <property type="match status" value="1"/>
</dbReference>
<keyword evidence="3" id="KW-1185">Reference proteome</keyword>
<reference evidence="2" key="1">
    <citation type="submission" date="2023-03" db="EMBL/GenBank/DDBJ databases">
        <title>Massive genome expansion in bonnet fungi (Mycena s.s.) driven by repeated elements and novel gene families across ecological guilds.</title>
        <authorList>
            <consortium name="Lawrence Berkeley National Laboratory"/>
            <person name="Harder C.B."/>
            <person name="Miyauchi S."/>
            <person name="Viragh M."/>
            <person name="Kuo A."/>
            <person name="Thoen E."/>
            <person name="Andreopoulos B."/>
            <person name="Lu D."/>
            <person name="Skrede I."/>
            <person name="Drula E."/>
            <person name="Henrissat B."/>
            <person name="Morin E."/>
            <person name="Kohler A."/>
            <person name="Barry K."/>
            <person name="LaButti K."/>
            <person name="Morin E."/>
            <person name="Salamov A."/>
            <person name="Lipzen A."/>
            <person name="Mereny Z."/>
            <person name="Hegedus B."/>
            <person name="Baldrian P."/>
            <person name="Stursova M."/>
            <person name="Weitz H."/>
            <person name="Taylor A."/>
            <person name="Grigoriev I.V."/>
            <person name="Nagy L.G."/>
            <person name="Martin F."/>
            <person name="Kauserud H."/>
        </authorList>
    </citation>
    <scope>NUCLEOTIDE SEQUENCE</scope>
    <source>
        <strain evidence="2">9144</strain>
    </source>
</reference>
<dbReference type="GO" id="GO:0005634">
    <property type="term" value="C:nucleus"/>
    <property type="evidence" value="ECO:0007669"/>
    <property type="project" value="TreeGrafter"/>
</dbReference>
<comment type="similarity">
    <text evidence="1">Belongs to the helicase family. RecQ subfamily.</text>
</comment>